<reference evidence="1 2" key="1">
    <citation type="submission" date="2022-07" db="EMBL/GenBank/DDBJ databases">
        <title>Novel species in genus cellulomonas.</title>
        <authorList>
            <person name="Ye L."/>
        </authorList>
    </citation>
    <scope>NUCLEOTIDE SEQUENCE [LARGE SCALE GENOMIC DNA]</scope>
    <source>
        <strain evidence="2">zg-Y338</strain>
    </source>
</reference>
<name>A0ABY5L1P8_9CELL</name>
<gene>
    <name evidence="1" type="ORF">NP064_07550</name>
</gene>
<dbReference type="SUPFAM" id="SSF52540">
    <property type="entry name" value="P-loop containing nucleoside triphosphate hydrolases"/>
    <property type="match status" value="1"/>
</dbReference>
<dbReference type="Proteomes" id="UP001316189">
    <property type="component" value="Chromosome"/>
</dbReference>
<keyword evidence="1" id="KW-0418">Kinase</keyword>
<dbReference type="GO" id="GO:0016301">
    <property type="term" value="F:kinase activity"/>
    <property type="evidence" value="ECO:0007669"/>
    <property type="project" value="UniProtKB-KW"/>
</dbReference>
<dbReference type="Gene3D" id="3.40.50.300">
    <property type="entry name" value="P-loop containing nucleotide triphosphate hydrolases"/>
    <property type="match status" value="1"/>
</dbReference>
<sequence>MRARPVTPDALVRHVVGEIGDRPSGRLRVAIDGHPGADPRALADALVDPLRAAGRPVVRVHAQDFLRPASIRLQHGRHDPDAFFDQVDVGALTREVLDPLGAEGDGRYLPTLWDPALDRATRAPYEQAPPRAVLLLDGALLLGRWLELDLTVHLALKPSTRERRTAREERWALPAYDRYDQEALPEESADIVVRLDDPRRPALVVER</sequence>
<organism evidence="1 2">
    <name type="scientific">Cellulomonas chengniuliangii</name>
    <dbReference type="NCBI Taxonomy" id="2968084"/>
    <lineage>
        <taxon>Bacteria</taxon>
        <taxon>Bacillati</taxon>
        <taxon>Actinomycetota</taxon>
        <taxon>Actinomycetes</taxon>
        <taxon>Micrococcales</taxon>
        <taxon>Cellulomonadaceae</taxon>
        <taxon>Cellulomonas</taxon>
    </lineage>
</organism>
<dbReference type="RefSeq" id="WP_227569015.1">
    <property type="nucleotide sequence ID" value="NZ_CP101988.1"/>
</dbReference>
<keyword evidence="2" id="KW-1185">Reference proteome</keyword>
<dbReference type="EMBL" id="CP101988">
    <property type="protein sequence ID" value="UUI76726.1"/>
    <property type="molecule type" value="Genomic_DNA"/>
</dbReference>
<accession>A0ABY5L1P8</accession>
<protein>
    <submittedName>
        <fullName evidence="1">Uridine kinase</fullName>
    </submittedName>
</protein>
<keyword evidence="1" id="KW-0808">Transferase</keyword>
<evidence type="ECO:0000313" key="2">
    <source>
        <dbReference type="Proteomes" id="UP001316189"/>
    </source>
</evidence>
<evidence type="ECO:0000313" key="1">
    <source>
        <dbReference type="EMBL" id="UUI76726.1"/>
    </source>
</evidence>
<proteinExistence type="predicted"/>
<dbReference type="InterPro" id="IPR027417">
    <property type="entry name" value="P-loop_NTPase"/>
</dbReference>